<dbReference type="Gene3D" id="3.40.50.720">
    <property type="entry name" value="NAD(P)-binding Rossmann-like Domain"/>
    <property type="match status" value="1"/>
</dbReference>
<dbReference type="PRINTS" id="PR00080">
    <property type="entry name" value="SDRFAMILY"/>
</dbReference>
<dbReference type="InterPro" id="IPR036291">
    <property type="entry name" value="NAD(P)-bd_dom_sf"/>
</dbReference>
<dbReference type="EMBL" id="BAAALG010000010">
    <property type="protein sequence ID" value="GAA1104596.1"/>
    <property type="molecule type" value="Genomic_DNA"/>
</dbReference>
<keyword evidence="5" id="KW-1185">Reference proteome</keyword>
<evidence type="ECO:0000256" key="1">
    <source>
        <dbReference type="ARBA" id="ARBA00006484"/>
    </source>
</evidence>
<dbReference type="Proteomes" id="UP001501581">
    <property type="component" value="Unassembled WGS sequence"/>
</dbReference>
<dbReference type="PANTHER" id="PTHR24320:SF272">
    <property type="entry name" value="NAD(P)-BINDING ROSSMANN-FOLD SUPERFAMILY PROTEIN"/>
    <property type="match status" value="1"/>
</dbReference>
<dbReference type="PANTHER" id="PTHR24320">
    <property type="entry name" value="RETINOL DEHYDROGENASE"/>
    <property type="match status" value="1"/>
</dbReference>
<protein>
    <submittedName>
        <fullName evidence="4">SDR family NAD(P)-dependent oxidoreductase</fullName>
    </submittedName>
</protein>
<evidence type="ECO:0000256" key="3">
    <source>
        <dbReference type="RuleBase" id="RU000363"/>
    </source>
</evidence>
<sequence length="296" mass="31315">MSGSDLAGRVAVVTGATTGMGLATAEALAARGAQVVLTGRDPGRLRDAVSRVQQVSSGERGAHGLLADLADLASVHAGAEQLMSQVDRIDLLINNAGVMFTPFGHTVDGHELQFGTNHLGHFAFTLALEPLLRQGGARIVNLTSAGHKIAEPDLEDPDWQHRTYDKFAAYGASKTANIWFSSELDRRWLDDGVRAFAVHPGNVATDLARHMDRADFKAMATMSAARPGAPQRMSFATPAEGAATAIWAATAPELAGRGGLYLADCAVSEDVAAWACDTAKAQALWSLSEQMVAQRR</sequence>
<proteinExistence type="inferred from homology"/>
<dbReference type="PRINTS" id="PR00081">
    <property type="entry name" value="GDHRDH"/>
</dbReference>
<dbReference type="RefSeq" id="WP_343994846.1">
    <property type="nucleotide sequence ID" value="NZ_BAAALG010000010.1"/>
</dbReference>
<name>A0ABN1TYC0_9ACTN</name>
<gene>
    <name evidence="4" type="ORF">GCM10009668_24800</name>
</gene>
<comment type="caution">
    <text evidence="4">The sequence shown here is derived from an EMBL/GenBank/DDBJ whole genome shotgun (WGS) entry which is preliminary data.</text>
</comment>
<evidence type="ECO:0000313" key="5">
    <source>
        <dbReference type="Proteomes" id="UP001501581"/>
    </source>
</evidence>
<organism evidence="4 5">
    <name type="scientific">Nocardioides dubius</name>
    <dbReference type="NCBI Taxonomy" id="317019"/>
    <lineage>
        <taxon>Bacteria</taxon>
        <taxon>Bacillati</taxon>
        <taxon>Actinomycetota</taxon>
        <taxon>Actinomycetes</taxon>
        <taxon>Propionibacteriales</taxon>
        <taxon>Nocardioidaceae</taxon>
        <taxon>Nocardioides</taxon>
    </lineage>
</organism>
<comment type="similarity">
    <text evidence="1 3">Belongs to the short-chain dehydrogenases/reductases (SDR) family.</text>
</comment>
<reference evidence="4 5" key="1">
    <citation type="journal article" date="2019" name="Int. J. Syst. Evol. Microbiol.">
        <title>The Global Catalogue of Microorganisms (GCM) 10K type strain sequencing project: providing services to taxonomists for standard genome sequencing and annotation.</title>
        <authorList>
            <consortium name="The Broad Institute Genomics Platform"/>
            <consortium name="The Broad Institute Genome Sequencing Center for Infectious Disease"/>
            <person name="Wu L."/>
            <person name="Ma J."/>
        </authorList>
    </citation>
    <scope>NUCLEOTIDE SEQUENCE [LARGE SCALE GENOMIC DNA]</scope>
    <source>
        <strain evidence="4 5">JCM 13008</strain>
    </source>
</reference>
<evidence type="ECO:0000256" key="2">
    <source>
        <dbReference type="ARBA" id="ARBA00023002"/>
    </source>
</evidence>
<accession>A0ABN1TYC0</accession>
<dbReference type="SUPFAM" id="SSF51735">
    <property type="entry name" value="NAD(P)-binding Rossmann-fold domains"/>
    <property type="match status" value="1"/>
</dbReference>
<dbReference type="Pfam" id="PF00106">
    <property type="entry name" value="adh_short"/>
    <property type="match status" value="1"/>
</dbReference>
<dbReference type="InterPro" id="IPR002347">
    <property type="entry name" value="SDR_fam"/>
</dbReference>
<keyword evidence="2" id="KW-0560">Oxidoreductase</keyword>
<evidence type="ECO:0000313" key="4">
    <source>
        <dbReference type="EMBL" id="GAA1104596.1"/>
    </source>
</evidence>